<dbReference type="AlphaFoldDB" id="A0A498Q6M3"/>
<evidence type="ECO:0000313" key="1">
    <source>
        <dbReference type="EMBL" id="VBA40987.1"/>
    </source>
</evidence>
<sequence length="180" mass="19442">MLVGPTADSLRRMGYVRATRANAAEALRAGAVVIDFPGGDYDAYRPTWSRNTIDFGGRIGYTRTAIDAAVPIVPMVSIGVQENQLFLSRGARLARALRLDQLLHSKVLPITFGFPFGLSIVAPVNMPLPTKIVIQVLAPIDIAAQFGAHPDAAELDAYVQQVMQTGLDELAAKRRFPIIG</sequence>
<gene>
    <name evidence="1" type="ORF">LAUMK13_03318</name>
</gene>
<organism evidence="1 2">
    <name type="scientific">Mycobacterium innocens</name>
    <dbReference type="NCBI Taxonomy" id="2341083"/>
    <lineage>
        <taxon>Bacteria</taxon>
        <taxon>Bacillati</taxon>
        <taxon>Actinomycetota</taxon>
        <taxon>Actinomycetes</taxon>
        <taxon>Mycobacteriales</taxon>
        <taxon>Mycobacteriaceae</taxon>
        <taxon>Mycobacterium</taxon>
    </lineage>
</organism>
<protein>
    <recommendedName>
        <fullName evidence="3">Phospholipid/glycerol acyltransferase domain-containing protein</fullName>
    </recommendedName>
</protein>
<proteinExistence type="predicted"/>
<accession>A0A498Q6M3</accession>
<dbReference type="Proteomes" id="UP000267289">
    <property type="component" value="Unassembled WGS sequence"/>
</dbReference>
<reference evidence="1 2" key="1">
    <citation type="submission" date="2018-09" db="EMBL/GenBank/DDBJ databases">
        <authorList>
            <person name="Tagini F."/>
        </authorList>
    </citation>
    <scope>NUCLEOTIDE SEQUENCE [LARGE SCALE GENOMIC DNA]</scope>
    <source>
        <strain evidence="1 2">MK13</strain>
    </source>
</reference>
<evidence type="ECO:0008006" key="3">
    <source>
        <dbReference type="Google" id="ProtNLM"/>
    </source>
</evidence>
<dbReference type="EMBL" id="UPHQ01000171">
    <property type="protein sequence ID" value="VBA40987.1"/>
    <property type="molecule type" value="Genomic_DNA"/>
</dbReference>
<name>A0A498Q6M3_9MYCO</name>
<evidence type="ECO:0000313" key="2">
    <source>
        <dbReference type="Proteomes" id="UP000267289"/>
    </source>
</evidence>
<keyword evidence="2" id="KW-1185">Reference proteome</keyword>